<comment type="function">
    <text evidence="4">Inclusion body (IB) resident protein that interacts strongly with lipid droplet (LD) proteins. Involved in LD-mediated IB clearing after protein folding stress, probably by enabling access to the IBs of an LD-stored soluble sterol derivative that acts as a chaperone in inclusion clearing.</text>
</comment>
<dbReference type="OMA" id="WNGYNRM"/>
<name>A0A084QPN2_STAC4</name>
<gene>
    <name evidence="7" type="ORF">S40285_02355</name>
</gene>
<feature type="region of interest" description="Disordered" evidence="5">
    <location>
        <begin position="185"/>
        <end position="248"/>
    </location>
</feature>
<feature type="transmembrane region" description="Helical" evidence="6">
    <location>
        <begin position="307"/>
        <end position="330"/>
    </location>
</feature>
<dbReference type="FunCoup" id="A0A084QPN2">
    <property type="interactions" value="120"/>
</dbReference>
<sequence>MSRLSGWFRSSVKISDDVDASVDHVDKEKENIQNAMQWAGMILNDDIDGAWENLQKGDSSFHELGSAVTFFMRSVLGFEKQVMLDTAQRLAVCERRASADLKAAQKHGAARSGAGLYPPGTEYELVRAETQLMGAVVGVLNESLVEALKGFYGMRKAFYTLDAIIAIEDKKLGADSGRAAAAAKESFAKKEHMPGGFDDDDGSDSDFVDAKEDLEAASPEAGTVPSTAATTPERAIDSRPASPLHAQSQGLTGSLDIADNPVDVFIHSGSNMCFGVIMLILSIVPPAFSRILSIVGFQGDRARGVRLLWTSAACPNVNGAVAAMVLLAYYGGLMGFVDILPADRDFDEDAEIVGPPKERCARLLENMQARYPESGLWRLDKARQLANERRLSEAIEVGKSGKESKMKQVTALIVFELAMNSMYAQRWEVMRDAFLQCLDTNNWSTAMYNYLVAAAIIELYRDAHHRGDEAEALAQKKLAEEYLLKIHETANKKRMRGKPLPFDKFVQRKLNKWEERAKALGVDLVDAVGASPALEMSFIWNGQKRMSARELETGLALVAWERCTAGAEAVERMKRETDEMAVWAVSKSVLVSRLGRLDEARTLLKEHVLCHDRSVFKGSTKDDYVLPAATYELGVMAWMECCNPPDLAGKQLAEYRRQKAAECREYLDKVKVWEAFVLDARIGLRVQSGLETLQWFRRKMGWE</sequence>
<feature type="transmembrane region" description="Helical" evidence="6">
    <location>
        <begin position="274"/>
        <end position="295"/>
    </location>
</feature>
<evidence type="ECO:0000313" key="7">
    <source>
        <dbReference type="EMBL" id="KFA65917.1"/>
    </source>
</evidence>
<evidence type="ECO:0000256" key="1">
    <source>
        <dbReference type="ARBA" id="ARBA00011408"/>
    </source>
</evidence>
<dbReference type="OrthoDB" id="2154985at2759"/>
<organism evidence="7 8">
    <name type="scientific">Stachybotrys chlorohalonatus (strain IBT 40285)</name>
    <dbReference type="NCBI Taxonomy" id="1283841"/>
    <lineage>
        <taxon>Eukaryota</taxon>
        <taxon>Fungi</taxon>
        <taxon>Dikarya</taxon>
        <taxon>Ascomycota</taxon>
        <taxon>Pezizomycotina</taxon>
        <taxon>Sordariomycetes</taxon>
        <taxon>Hypocreomycetidae</taxon>
        <taxon>Hypocreales</taxon>
        <taxon>Stachybotryaceae</taxon>
        <taxon>Stachybotrys</taxon>
    </lineage>
</organism>
<keyword evidence="8" id="KW-1185">Reference proteome</keyword>
<dbReference type="HOGENOM" id="CLU_014926_1_0_1"/>
<keyword evidence="6" id="KW-0812">Transmembrane</keyword>
<dbReference type="InParanoid" id="A0A084QPN2"/>
<dbReference type="GO" id="GO:0005741">
    <property type="term" value="C:mitochondrial outer membrane"/>
    <property type="evidence" value="ECO:0007669"/>
    <property type="project" value="TreeGrafter"/>
</dbReference>
<dbReference type="GO" id="GO:0005634">
    <property type="term" value="C:nucleus"/>
    <property type="evidence" value="ECO:0007669"/>
    <property type="project" value="TreeGrafter"/>
</dbReference>
<protein>
    <recommendedName>
        <fullName evidence="2">Inclusion body clearance protein IML2</fullName>
    </recommendedName>
    <alternativeName>
        <fullName evidence="3">Inclusion body clearance protein iml2</fullName>
    </alternativeName>
</protein>
<evidence type="ECO:0000313" key="8">
    <source>
        <dbReference type="Proteomes" id="UP000028524"/>
    </source>
</evidence>
<dbReference type="Pfam" id="PF10300">
    <property type="entry name" value="Iml2-TPR_39"/>
    <property type="match status" value="1"/>
</dbReference>
<proteinExistence type="predicted"/>
<comment type="subunit">
    <text evidence="1">Interacts with lipid droplet proteins.</text>
</comment>
<accession>A0A084QPN2</accession>
<evidence type="ECO:0000256" key="4">
    <source>
        <dbReference type="ARBA" id="ARBA00043897"/>
    </source>
</evidence>
<dbReference type="GO" id="GO:0005829">
    <property type="term" value="C:cytosol"/>
    <property type="evidence" value="ECO:0007669"/>
    <property type="project" value="TreeGrafter"/>
</dbReference>
<dbReference type="PANTHER" id="PTHR31859">
    <property type="entry name" value="TETRATRICOPEPTIDE REPEAT PROTEIN 39 FAMILY MEMBER"/>
    <property type="match status" value="1"/>
</dbReference>
<evidence type="ECO:0000256" key="6">
    <source>
        <dbReference type="SAM" id="Phobius"/>
    </source>
</evidence>
<reference evidence="7 8" key="1">
    <citation type="journal article" date="2014" name="BMC Genomics">
        <title>Comparative genome sequencing reveals chemotype-specific gene clusters in the toxigenic black mold Stachybotrys.</title>
        <authorList>
            <person name="Semeiks J."/>
            <person name="Borek D."/>
            <person name="Otwinowski Z."/>
            <person name="Grishin N.V."/>
        </authorList>
    </citation>
    <scope>NUCLEOTIDE SEQUENCE [LARGE SCALE GENOMIC DNA]</scope>
    <source>
        <strain evidence="7 8">IBT 40285</strain>
    </source>
</reference>
<dbReference type="EMBL" id="KL660533">
    <property type="protein sequence ID" value="KFA65917.1"/>
    <property type="molecule type" value="Genomic_DNA"/>
</dbReference>
<evidence type="ECO:0000256" key="3">
    <source>
        <dbReference type="ARBA" id="ARBA00019539"/>
    </source>
</evidence>
<keyword evidence="6" id="KW-0472">Membrane</keyword>
<dbReference type="Proteomes" id="UP000028524">
    <property type="component" value="Unassembled WGS sequence"/>
</dbReference>
<keyword evidence="6" id="KW-1133">Transmembrane helix</keyword>
<evidence type="ECO:0000256" key="2">
    <source>
        <dbReference type="ARBA" id="ARBA00018424"/>
    </source>
</evidence>
<dbReference type="PANTHER" id="PTHR31859:SF1">
    <property type="entry name" value="TETRATRICOPEPTIDE REPEAT PROTEIN 39C"/>
    <property type="match status" value="1"/>
</dbReference>
<dbReference type="InterPro" id="IPR019412">
    <property type="entry name" value="IML2/TPR_39"/>
</dbReference>
<evidence type="ECO:0000256" key="5">
    <source>
        <dbReference type="SAM" id="MobiDB-lite"/>
    </source>
</evidence>
<feature type="compositionally biased region" description="Acidic residues" evidence="5">
    <location>
        <begin position="197"/>
        <end position="207"/>
    </location>
</feature>
<dbReference type="AlphaFoldDB" id="A0A084QPN2"/>